<dbReference type="Gene3D" id="3.20.10.10">
    <property type="entry name" value="D-amino Acid Aminotransferase, subunit A, domain 2"/>
    <property type="match status" value="1"/>
</dbReference>
<dbReference type="Pfam" id="PF01063">
    <property type="entry name" value="Aminotran_4"/>
    <property type="match status" value="1"/>
</dbReference>
<comment type="similarity">
    <text evidence="2">Belongs to the class-IV pyridoxal-phosphate-dependent aminotransferase family.</text>
</comment>
<comment type="caution">
    <text evidence="8">The sequence shown here is derived from an EMBL/GenBank/DDBJ whole genome shotgun (WGS) entry which is preliminary data.</text>
</comment>
<dbReference type="AlphaFoldDB" id="A0A507DQ24"/>
<keyword evidence="9" id="KW-1185">Reference proteome</keyword>
<dbReference type="SUPFAM" id="SSF56752">
    <property type="entry name" value="D-aminoacid aminotransferase-like PLP-dependent enzymes"/>
    <property type="match status" value="1"/>
</dbReference>
<dbReference type="InterPro" id="IPR033939">
    <property type="entry name" value="BCAT_family"/>
</dbReference>
<dbReference type="PANTHER" id="PTHR42825">
    <property type="entry name" value="AMINO ACID AMINOTRANSFERASE"/>
    <property type="match status" value="1"/>
</dbReference>
<dbReference type="Proteomes" id="UP000317494">
    <property type="component" value="Unassembled WGS sequence"/>
</dbReference>
<dbReference type="InterPro" id="IPR043131">
    <property type="entry name" value="BCAT-like_N"/>
</dbReference>
<evidence type="ECO:0000256" key="4">
    <source>
        <dbReference type="ARBA" id="ARBA00022679"/>
    </source>
</evidence>
<dbReference type="Proteomes" id="UP000320475">
    <property type="component" value="Unassembled WGS sequence"/>
</dbReference>
<dbReference type="InterPro" id="IPR005786">
    <property type="entry name" value="B_amino_transII"/>
</dbReference>
<dbReference type="Gene3D" id="3.30.470.10">
    <property type="match status" value="1"/>
</dbReference>
<keyword evidence="4" id="KW-0808">Transferase</keyword>
<evidence type="ECO:0000256" key="3">
    <source>
        <dbReference type="ARBA" id="ARBA00022576"/>
    </source>
</evidence>
<keyword evidence="5" id="KW-0663">Pyridoxal phosphate</keyword>
<evidence type="ECO:0000313" key="9">
    <source>
        <dbReference type="Proteomes" id="UP000317494"/>
    </source>
</evidence>
<protein>
    <submittedName>
        <fullName evidence="8">Branched-chain-amino-acid transaminase</fullName>
    </submittedName>
</protein>
<dbReference type="EMBL" id="QEAN01000016">
    <property type="protein sequence ID" value="TPX53481.1"/>
    <property type="molecule type" value="Genomic_DNA"/>
</dbReference>
<proteinExistence type="inferred from homology"/>
<evidence type="ECO:0000256" key="2">
    <source>
        <dbReference type="ARBA" id="ARBA00009320"/>
    </source>
</evidence>
<dbReference type="PANTHER" id="PTHR42825:SF2">
    <property type="entry name" value="BRANCHED-CHAIN-AMINO-ACID AMINOTRANSFERASE 3, CHLOROPLASTIC-RELATED"/>
    <property type="match status" value="1"/>
</dbReference>
<organism evidence="8 9">
    <name type="scientific">Synchytrium endobioticum</name>
    <dbReference type="NCBI Taxonomy" id="286115"/>
    <lineage>
        <taxon>Eukaryota</taxon>
        <taxon>Fungi</taxon>
        <taxon>Fungi incertae sedis</taxon>
        <taxon>Chytridiomycota</taxon>
        <taxon>Chytridiomycota incertae sedis</taxon>
        <taxon>Chytridiomycetes</taxon>
        <taxon>Synchytriales</taxon>
        <taxon>Synchytriaceae</taxon>
        <taxon>Synchytrium</taxon>
    </lineage>
</organism>
<dbReference type="STRING" id="286115.A0A507DQ24"/>
<comment type="cofactor">
    <cofactor evidence="1">
        <name>pyridoxal 5'-phosphate</name>
        <dbReference type="ChEBI" id="CHEBI:597326"/>
    </cofactor>
</comment>
<dbReference type="NCBIfam" id="NF009897">
    <property type="entry name" value="PRK13357.1"/>
    <property type="match status" value="1"/>
</dbReference>
<keyword evidence="3" id="KW-0032">Aminotransferase</keyword>
<evidence type="ECO:0000256" key="6">
    <source>
        <dbReference type="SAM" id="MobiDB-lite"/>
    </source>
</evidence>
<evidence type="ECO:0000313" key="8">
    <source>
        <dbReference type="EMBL" id="TPX53481.1"/>
    </source>
</evidence>
<sequence>MTRTESIKSEAAGAAAAKPSSTVNEHGFDFSSMGFSWVATNSFIKYVWKEGNGWDAGELVRGKDHLDIHVSATALHYGQAAFEGMKAFQMRDGKIRLFRPQMNAKRLRQSCEVSSMVAPSEELFLEALSRLIRDNREWVPPPESGGSAYVRPFIFGSGASLGLVPATEYTFIAFLCPVGDFYKGGMGSPATALIKHQFDRAAPYGTGHVKLGGNYPAPMGPTNDAKKRGYTVLLFLDAAEHRFVEEFATSNFAALTSPDSEGKRTYVTPKSQSILPSVTNRSLMELAHKHFGWNVERRVVEWDEVKRGCFDEVAACGTAVVITPVGEIHREVSTGGKRRRITVSSIANGIGNADNDEGKMAKTCNNDIEVTDSSSSGNAQSAFYGDGVEEYEDETVLEVTKLRGSDFEGFRALLQAYRELQNGGLENWQEYGWMWPAEGF</sequence>
<accession>A0A507DQ24</accession>
<dbReference type="NCBIfam" id="TIGR01123">
    <property type="entry name" value="ilvE_II"/>
    <property type="match status" value="1"/>
</dbReference>
<dbReference type="CDD" id="cd01557">
    <property type="entry name" value="BCAT_beta_family"/>
    <property type="match status" value="1"/>
</dbReference>
<feature type="region of interest" description="Disordered" evidence="6">
    <location>
        <begin position="1"/>
        <end position="22"/>
    </location>
</feature>
<dbReference type="OrthoDB" id="409992at2759"/>
<dbReference type="InterPro" id="IPR043132">
    <property type="entry name" value="BCAT-like_C"/>
</dbReference>
<gene>
    <name evidence="8" type="primary">SENM737</name>
    <name evidence="7" type="ORF">SeLEV6574_g07376</name>
    <name evidence="8" type="ORF">SeMB42_g00737</name>
</gene>
<dbReference type="GO" id="GO:0004084">
    <property type="term" value="F:branched-chain-amino-acid transaminase activity"/>
    <property type="evidence" value="ECO:0007669"/>
    <property type="project" value="InterPro"/>
</dbReference>
<dbReference type="VEuPathDB" id="FungiDB:SeMB42_g00737"/>
<reference evidence="9 10" key="1">
    <citation type="journal article" date="2019" name="Sci. Rep.">
        <title>Comparative genomics of chytrid fungi reveal insights into the obligate biotrophic and pathogenic lifestyle of Synchytrium endobioticum.</title>
        <authorList>
            <person name="van de Vossenberg B.T.L.H."/>
            <person name="Warris S."/>
            <person name="Nguyen H.D.T."/>
            <person name="van Gent-Pelzer M.P.E."/>
            <person name="Joly D.L."/>
            <person name="van de Geest H.C."/>
            <person name="Bonants P.J.M."/>
            <person name="Smith D.S."/>
            <person name="Levesque C.A."/>
            <person name="van der Lee T.A.J."/>
        </authorList>
    </citation>
    <scope>NUCLEOTIDE SEQUENCE [LARGE SCALE GENOMIC DNA]</scope>
    <source>
        <strain evidence="7 10">LEV6574</strain>
        <strain evidence="8 9">MB42</strain>
    </source>
</reference>
<evidence type="ECO:0000313" key="10">
    <source>
        <dbReference type="Proteomes" id="UP000320475"/>
    </source>
</evidence>
<dbReference type="GO" id="GO:0009081">
    <property type="term" value="P:branched-chain amino acid metabolic process"/>
    <property type="evidence" value="ECO:0007669"/>
    <property type="project" value="InterPro"/>
</dbReference>
<dbReference type="InterPro" id="IPR036038">
    <property type="entry name" value="Aminotransferase-like"/>
</dbReference>
<dbReference type="EMBL" id="QEAM01000513">
    <property type="protein sequence ID" value="TPX39207.1"/>
    <property type="molecule type" value="Genomic_DNA"/>
</dbReference>
<evidence type="ECO:0000313" key="7">
    <source>
        <dbReference type="EMBL" id="TPX39207.1"/>
    </source>
</evidence>
<name>A0A507DQ24_9FUNG</name>
<evidence type="ECO:0000256" key="1">
    <source>
        <dbReference type="ARBA" id="ARBA00001933"/>
    </source>
</evidence>
<evidence type="ECO:0000256" key="5">
    <source>
        <dbReference type="ARBA" id="ARBA00022898"/>
    </source>
</evidence>
<dbReference type="InterPro" id="IPR001544">
    <property type="entry name" value="Aminotrans_IV"/>
</dbReference>